<dbReference type="PANTHER" id="PTHR41542:SF1">
    <property type="entry name" value="BLL5807 PROTEIN"/>
    <property type="match status" value="1"/>
</dbReference>
<feature type="region of interest" description="Disordered" evidence="1">
    <location>
        <begin position="28"/>
        <end position="58"/>
    </location>
</feature>
<comment type="caution">
    <text evidence="4">The sequence shown here is derived from an EMBL/GenBank/DDBJ whole genome shotgun (WGS) entry which is preliminary data.</text>
</comment>
<keyword evidence="2" id="KW-0472">Membrane</keyword>
<feature type="domain" description="Tim44-like" evidence="3">
    <location>
        <begin position="170"/>
        <end position="301"/>
    </location>
</feature>
<evidence type="ECO:0000313" key="5">
    <source>
        <dbReference type="Proteomes" id="UP000706151"/>
    </source>
</evidence>
<feature type="transmembrane region" description="Helical" evidence="2">
    <location>
        <begin position="102"/>
        <end position="120"/>
    </location>
</feature>
<organism evidence="4 5">
    <name type="scientific">Candidatus Accumulibacter affinis</name>
    <dbReference type="NCBI Taxonomy" id="2954384"/>
    <lineage>
        <taxon>Bacteria</taxon>
        <taxon>Pseudomonadati</taxon>
        <taxon>Pseudomonadota</taxon>
        <taxon>Betaproteobacteria</taxon>
        <taxon>Candidatus Accumulibacter</taxon>
    </lineage>
</organism>
<dbReference type="InterPro" id="IPR032710">
    <property type="entry name" value="NTF2-like_dom_sf"/>
</dbReference>
<feature type="compositionally biased region" description="Low complexity" evidence="1">
    <location>
        <begin position="41"/>
        <end position="58"/>
    </location>
</feature>
<dbReference type="SMART" id="SM00978">
    <property type="entry name" value="Tim44"/>
    <property type="match status" value="1"/>
</dbReference>
<name>A0A935T7L0_9PROT</name>
<accession>A0A935T7L0</accession>
<dbReference type="Pfam" id="PF04280">
    <property type="entry name" value="Tim44"/>
    <property type="match status" value="1"/>
</dbReference>
<evidence type="ECO:0000259" key="3">
    <source>
        <dbReference type="SMART" id="SM00978"/>
    </source>
</evidence>
<dbReference type="AlphaFoldDB" id="A0A935T7L0"/>
<protein>
    <submittedName>
        <fullName evidence="4">Tim44 domain-containing protein</fullName>
    </submittedName>
</protein>
<sequence length="303" mass="30954">MKKILLALSICVLSLGLGLGDAEARRLGGGRSTGMQRDSVTQRQASPPQSSPTAAPAAAATAGAAAAAPKRNWMGPLAGLAAGLGIAALLSHFGMGEGMSNLLMIALLGVAAVVVFKLLFRRKLSPTPASGHLQYAGAGSAGTSAQPPVDPGQGLPQRDLGVGAGAAAVAGVAAAPVASIPAGFDVEGFLRIAKLNFIRLQAANDAGNLEDIREFVAPEMFAEIKLQLDERGKAVQQTDVVTLNAELLEVVSEAARHVASVRFHGMIREEAGAAAAPFDEVWNLSKSLDGNQGWVVAGIQQLS</sequence>
<gene>
    <name evidence="4" type="ORF">IPK02_01775</name>
</gene>
<dbReference type="Proteomes" id="UP000706151">
    <property type="component" value="Unassembled WGS sequence"/>
</dbReference>
<keyword evidence="2" id="KW-0812">Transmembrane</keyword>
<dbReference type="PANTHER" id="PTHR41542">
    <property type="entry name" value="BLL5807 PROTEIN"/>
    <property type="match status" value="1"/>
</dbReference>
<feature type="transmembrane region" description="Helical" evidence="2">
    <location>
        <begin position="73"/>
        <end position="90"/>
    </location>
</feature>
<proteinExistence type="predicted"/>
<reference evidence="4 5" key="1">
    <citation type="submission" date="2020-10" db="EMBL/GenBank/DDBJ databases">
        <title>Connecting structure to function with the recovery of over 1000 high-quality activated sludge metagenome-assembled genomes encoding full-length rRNA genes using long-read sequencing.</title>
        <authorList>
            <person name="Singleton C.M."/>
            <person name="Petriglieri F."/>
            <person name="Kristensen J.M."/>
            <person name="Kirkegaard R.H."/>
            <person name="Michaelsen T.Y."/>
            <person name="Andersen M.H."/>
            <person name="Karst S.M."/>
            <person name="Dueholm M.S."/>
            <person name="Nielsen P.H."/>
            <person name="Albertsen M."/>
        </authorList>
    </citation>
    <scope>NUCLEOTIDE SEQUENCE [LARGE SCALE GENOMIC DNA]</scope>
    <source>
        <strain evidence="4">Fred_18-Q3-R57-64_BAT3C.720</strain>
    </source>
</reference>
<evidence type="ECO:0000256" key="1">
    <source>
        <dbReference type="SAM" id="MobiDB-lite"/>
    </source>
</evidence>
<evidence type="ECO:0000256" key="2">
    <source>
        <dbReference type="SAM" id="Phobius"/>
    </source>
</evidence>
<dbReference type="EMBL" id="JADJOT010000002">
    <property type="protein sequence ID" value="MBK7952774.1"/>
    <property type="molecule type" value="Genomic_DNA"/>
</dbReference>
<feature type="region of interest" description="Disordered" evidence="1">
    <location>
        <begin position="135"/>
        <end position="157"/>
    </location>
</feature>
<evidence type="ECO:0000313" key="4">
    <source>
        <dbReference type="EMBL" id="MBK7952774.1"/>
    </source>
</evidence>
<dbReference type="InterPro" id="IPR007379">
    <property type="entry name" value="Tim44-like_dom"/>
</dbReference>
<keyword evidence="2" id="KW-1133">Transmembrane helix</keyword>
<dbReference type="SUPFAM" id="SSF54427">
    <property type="entry name" value="NTF2-like"/>
    <property type="match status" value="1"/>
</dbReference>